<evidence type="ECO:0000256" key="1">
    <source>
        <dbReference type="SAM" id="MobiDB-lite"/>
    </source>
</evidence>
<organism evidence="2 3">
    <name type="scientific">Vanilla planifolia</name>
    <name type="common">Vanilla</name>
    <dbReference type="NCBI Taxonomy" id="51239"/>
    <lineage>
        <taxon>Eukaryota</taxon>
        <taxon>Viridiplantae</taxon>
        <taxon>Streptophyta</taxon>
        <taxon>Embryophyta</taxon>
        <taxon>Tracheophyta</taxon>
        <taxon>Spermatophyta</taxon>
        <taxon>Magnoliopsida</taxon>
        <taxon>Liliopsida</taxon>
        <taxon>Asparagales</taxon>
        <taxon>Orchidaceae</taxon>
        <taxon>Vanilloideae</taxon>
        <taxon>Vanilleae</taxon>
        <taxon>Vanilla</taxon>
    </lineage>
</organism>
<evidence type="ECO:0000313" key="3">
    <source>
        <dbReference type="Proteomes" id="UP000636800"/>
    </source>
</evidence>
<dbReference type="EMBL" id="JADCNL010000001">
    <property type="protein sequence ID" value="KAG0497876.1"/>
    <property type="molecule type" value="Genomic_DNA"/>
</dbReference>
<dbReference type="Proteomes" id="UP000636800">
    <property type="component" value="Chromosome 1"/>
</dbReference>
<protein>
    <submittedName>
        <fullName evidence="2">Uncharacterized protein</fullName>
    </submittedName>
</protein>
<feature type="region of interest" description="Disordered" evidence="1">
    <location>
        <begin position="44"/>
        <end position="85"/>
    </location>
</feature>
<evidence type="ECO:0000313" key="2">
    <source>
        <dbReference type="EMBL" id="KAG0497876.1"/>
    </source>
</evidence>
<dbReference type="AlphaFoldDB" id="A0A835VIM0"/>
<name>A0A835VIM0_VANPL</name>
<gene>
    <name evidence="2" type="ORF">HPP92_002567</name>
</gene>
<reference evidence="2 3" key="1">
    <citation type="journal article" date="2020" name="Nat. Food">
        <title>A phased Vanilla planifolia genome enables genetic improvement of flavour and production.</title>
        <authorList>
            <person name="Hasing T."/>
            <person name="Tang H."/>
            <person name="Brym M."/>
            <person name="Khazi F."/>
            <person name="Huang T."/>
            <person name="Chambers A.H."/>
        </authorList>
    </citation>
    <scope>NUCLEOTIDE SEQUENCE [LARGE SCALE GENOMIC DNA]</scope>
    <source>
        <tissue evidence="2">Leaf</tissue>
    </source>
</reference>
<sequence length="85" mass="10239">MKRISERRNYTTERGIRENLQKLMRTPGIGGIDKSKRLNWRSSRRKLAETEELEGELKETDEEKEPMSLRRRTRGTNEKYESRKI</sequence>
<proteinExistence type="predicted"/>
<comment type="caution">
    <text evidence="2">The sequence shown here is derived from an EMBL/GenBank/DDBJ whole genome shotgun (WGS) entry which is preliminary data.</text>
</comment>
<keyword evidence="3" id="KW-1185">Reference proteome</keyword>
<feature type="compositionally biased region" description="Acidic residues" evidence="1">
    <location>
        <begin position="50"/>
        <end position="64"/>
    </location>
</feature>
<accession>A0A835VIM0</accession>
<feature type="compositionally biased region" description="Basic and acidic residues" evidence="1">
    <location>
        <begin position="75"/>
        <end position="85"/>
    </location>
</feature>